<dbReference type="SUPFAM" id="SSF103473">
    <property type="entry name" value="MFS general substrate transporter"/>
    <property type="match status" value="1"/>
</dbReference>
<dbReference type="AlphaFoldDB" id="A0A7S2IVD3"/>
<dbReference type="PROSITE" id="PS50850">
    <property type="entry name" value="MFS"/>
    <property type="match status" value="1"/>
</dbReference>
<reference evidence="10" key="1">
    <citation type="submission" date="2021-01" db="EMBL/GenBank/DDBJ databases">
        <authorList>
            <person name="Corre E."/>
            <person name="Pelletier E."/>
            <person name="Niang G."/>
            <person name="Scheremetjew M."/>
            <person name="Finn R."/>
            <person name="Kale V."/>
            <person name="Holt S."/>
            <person name="Cochrane G."/>
            <person name="Meng A."/>
            <person name="Brown T."/>
            <person name="Cohen L."/>
        </authorList>
    </citation>
    <scope>NUCLEOTIDE SEQUENCE</scope>
    <source>
        <strain evidence="10">RCC3387</strain>
    </source>
</reference>
<dbReference type="GO" id="GO:0016020">
    <property type="term" value="C:membrane"/>
    <property type="evidence" value="ECO:0007669"/>
    <property type="project" value="UniProtKB-SubCell"/>
</dbReference>
<dbReference type="PANTHER" id="PTHR23505:SF9">
    <property type="entry name" value="PROTEIN, PUTATIVE-RELATED"/>
    <property type="match status" value="1"/>
</dbReference>
<accession>A0A7S2IVD3</accession>
<feature type="transmembrane region" description="Helical" evidence="8">
    <location>
        <begin position="399"/>
        <end position="419"/>
    </location>
</feature>
<evidence type="ECO:0000256" key="3">
    <source>
        <dbReference type="ARBA" id="ARBA00022692"/>
    </source>
</evidence>
<feature type="transmembrane region" description="Helical" evidence="8">
    <location>
        <begin position="38"/>
        <end position="56"/>
    </location>
</feature>
<dbReference type="Gene3D" id="1.20.1250.20">
    <property type="entry name" value="MFS general substrate transporter like domains"/>
    <property type="match status" value="1"/>
</dbReference>
<dbReference type="InterPro" id="IPR044770">
    <property type="entry name" value="MFS_spinster-like"/>
</dbReference>
<feature type="transmembrane region" description="Helical" evidence="8">
    <location>
        <begin position="94"/>
        <end position="115"/>
    </location>
</feature>
<gene>
    <name evidence="10" type="ORF">BRAN1462_LOCUS12371</name>
</gene>
<feature type="transmembrane region" description="Helical" evidence="8">
    <location>
        <begin position="127"/>
        <end position="146"/>
    </location>
</feature>
<dbReference type="Pfam" id="PF07690">
    <property type="entry name" value="MFS_1"/>
    <property type="match status" value="1"/>
</dbReference>
<feature type="transmembrane region" description="Helical" evidence="8">
    <location>
        <begin position="431"/>
        <end position="450"/>
    </location>
</feature>
<feature type="region of interest" description="Disordered" evidence="7">
    <location>
        <begin position="180"/>
        <end position="201"/>
    </location>
</feature>
<comment type="similarity">
    <text evidence="6">Belongs to the major facilitator superfamily. Spinster (TC 2.A.1.49) family.</text>
</comment>
<evidence type="ECO:0000256" key="1">
    <source>
        <dbReference type="ARBA" id="ARBA00004141"/>
    </source>
</evidence>
<dbReference type="EMBL" id="HBGW01019569">
    <property type="protein sequence ID" value="CAD9530300.1"/>
    <property type="molecule type" value="Transcribed_RNA"/>
</dbReference>
<keyword evidence="5 8" id="KW-0472">Membrane</keyword>
<comment type="subcellular location">
    <subcellularLocation>
        <location evidence="1">Membrane</location>
        <topology evidence="1">Multi-pass membrane protein</topology>
    </subcellularLocation>
</comment>
<dbReference type="GO" id="GO:0022857">
    <property type="term" value="F:transmembrane transporter activity"/>
    <property type="evidence" value="ECO:0007669"/>
    <property type="project" value="InterPro"/>
</dbReference>
<dbReference type="InterPro" id="IPR036259">
    <property type="entry name" value="MFS_trans_sf"/>
</dbReference>
<name>A0A7S2IVD3_9DINO</name>
<keyword evidence="4 8" id="KW-1133">Transmembrane helix</keyword>
<dbReference type="InterPro" id="IPR020846">
    <property type="entry name" value="MFS_dom"/>
</dbReference>
<feature type="transmembrane region" description="Helical" evidence="8">
    <location>
        <begin position="360"/>
        <end position="378"/>
    </location>
</feature>
<dbReference type="PANTHER" id="PTHR23505">
    <property type="entry name" value="SPINSTER"/>
    <property type="match status" value="1"/>
</dbReference>
<evidence type="ECO:0000259" key="9">
    <source>
        <dbReference type="PROSITE" id="PS50850"/>
    </source>
</evidence>
<evidence type="ECO:0000256" key="4">
    <source>
        <dbReference type="ARBA" id="ARBA00022989"/>
    </source>
</evidence>
<dbReference type="InterPro" id="IPR011701">
    <property type="entry name" value="MFS"/>
</dbReference>
<feature type="transmembrane region" description="Helical" evidence="8">
    <location>
        <begin position="289"/>
        <end position="307"/>
    </location>
</feature>
<organism evidence="10">
    <name type="scientific">Zooxanthella nutricula</name>
    <dbReference type="NCBI Taxonomy" id="1333877"/>
    <lineage>
        <taxon>Eukaryota</taxon>
        <taxon>Sar</taxon>
        <taxon>Alveolata</taxon>
        <taxon>Dinophyceae</taxon>
        <taxon>Peridiniales</taxon>
        <taxon>Peridiniales incertae sedis</taxon>
        <taxon>Zooxanthella</taxon>
    </lineage>
</organism>
<feature type="transmembrane region" description="Helical" evidence="8">
    <location>
        <begin position="152"/>
        <end position="171"/>
    </location>
</feature>
<evidence type="ECO:0000256" key="6">
    <source>
        <dbReference type="ARBA" id="ARBA00024338"/>
    </source>
</evidence>
<feature type="transmembrane region" description="Helical" evidence="8">
    <location>
        <begin position="63"/>
        <end position="82"/>
    </location>
</feature>
<feature type="transmembrane region" description="Helical" evidence="8">
    <location>
        <begin position="252"/>
        <end position="274"/>
    </location>
</feature>
<evidence type="ECO:0000256" key="8">
    <source>
        <dbReference type="SAM" id="Phobius"/>
    </source>
</evidence>
<keyword evidence="2" id="KW-0813">Transport</keyword>
<protein>
    <recommendedName>
        <fullName evidence="9">Major facilitator superfamily (MFS) profile domain-containing protein</fullName>
    </recommendedName>
</protein>
<evidence type="ECO:0000313" key="10">
    <source>
        <dbReference type="EMBL" id="CAD9530300.1"/>
    </source>
</evidence>
<keyword evidence="3 8" id="KW-0812">Transmembrane</keyword>
<feature type="compositionally biased region" description="Low complexity" evidence="7">
    <location>
        <begin position="185"/>
        <end position="201"/>
    </location>
</feature>
<evidence type="ECO:0000256" key="2">
    <source>
        <dbReference type="ARBA" id="ARBA00022448"/>
    </source>
</evidence>
<evidence type="ECO:0000256" key="5">
    <source>
        <dbReference type="ARBA" id="ARBA00023136"/>
    </source>
</evidence>
<evidence type="ECO:0000256" key="7">
    <source>
        <dbReference type="SAM" id="MobiDB-lite"/>
    </source>
</evidence>
<sequence>MLTWGCPKDAPVPPESPNYKGDPDYPCLDQAWKGVLGAAPYVGLILCCPLVGYLLRRFEAKRVLLLFLALNATATMVLSFMLTRYGLVISKLVIGMSQASIAIYAPVWVSIFAPARHRTLCYGAMQSAAAVGNLVGYGFCGFLAYGGVYFQWGFRGQASVLVGINALLWFVESNRYDTRTAQPSAGDPPGGEAPTAGGASAAGAKVEEASSPAAVAGSPRLQRRPSVVSAVSTFGGDGGAPCAARRLLREPLYVATLVVLASLYFVVTAIQYWITEYFTTAFARDKAEVTAVFSGVSASAPILGVVVGSAMTDRLGGLGSPQQVAKICRAACVCGLCAAVAGVCGGCIEPRPGTGSARFVSVVAAVWVLLFFGGAILPSVSEMNLESVPLEDRAAASSFSMMMTHIFGFALGVLVPGVVSGKFGLHVAMQVSLSCSCVGFVGMLVCYYIATRRVRSHANADSHGGSASVGGERV</sequence>
<proteinExistence type="inferred from homology"/>
<feature type="domain" description="Major facilitator superfamily (MFS) profile" evidence="9">
    <location>
        <begin position="1"/>
        <end position="454"/>
    </location>
</feature>
<feature type="transmembrane region" description="Helical" evidence="8">
    <location>
        <begin position="327"/>
        <end position="348"/>
    </location>
</feature>